<keyword evidence="3" id="KW-0732">Signal</keyword>
<evidence type="ECO:0000256" key="2">
    <source>
        <dbReference type="ARBA" id="ARBA00022692"/>
    </source>
</evidence>
<evidence type="ECO:0000256" key="4">
    <source>
        <dbReference type="ARBA" id="ARBA00022989"/>
    </source>
</evidence>
<protein>
    <recommendedName>
        <fullName evidence="8">Plexin domain-containing protein 2</fullName>
    </recommendedName>
</protein>
<dbReference type="InterPro" id="IPR031152">
    <property type="entry name" value="PLXDC"/>
</dbReference>
<reference evidence="6" key="1">
    <citation type="journal article" date="2019" name="bioRxiv">
        <title>The Genome of the Zebra Mussel, Dreissena polymorpha: A Resource for Invasive Species Research.</title>
        <authorList>
            <person name="McCartney M.A."/>
            <person name="Auch B."/>
            <person name="Kono T."/>
            <person name="Mallez S."/>
            <person name="Zhang Y."/>
            <person name="Obille A."/>
            <person name="Becker A."/>
            <person name="Abrahante J.E."/>
            <person name="Garbe J."/>
            <person name="Badalamenti J.P."/>
            <person name="Herman A."/>
            <person name="Mangelson H."/>
            <person name="Liachko I."/>
            <person name="Sullivan S."/>
            <person name="Sone E.D."/>
            <person name="Koren S."/>
            <person name="Silverstein K.A.T."/>
            <person name="Beckman K.B."/>
            <person name="Gohl D.M."/>
        </authorList>
    </citation>
    <scope>NUCLEOTIDE SEQUENCE</scope>
    <source>
        <strain evidence="6">Duluth1</strain>
        <tissue evidence="6">Whole animal</tissue>
    </source>
</reference>
<keyword evidence="7" id="KW-1185">Reference proteome</keyword>
<gene>
    <name evidence="6" type="ORF">DPMN_086254</name>
</gene>
<evidence type="ECO:0008006" key="8">
    <source>
        <dbReference type="Google" id="ProtNLM"/>
    </source>
</evidence>
<feature type="transmembrane region" description="Helical" evidence="5">
    <location>
        <begin position="422"/>
        <end position="447"/>
    </location>
</feature>
<dbReference type="Proteomes" id="UP000828390">
    <property type="component" value="Unassembled WGS sequence"/>
</dbReference>
<dbReference type="PANTHER" id="PTHR13055:SF12">
    <property type="entry name" value="LD40707P"/>
    <property type="match status" value="1"/>
</dbReference>
<comment type="subcellular location">
    <subcellularLocation>
        <location evidence="1">Membrane</location>
        <topology evidence="1">Single-pass type I membrane protein</topology>
    </subcellularLocation>
</comment>
<dbReference type="AlphaFoldDB" id="A0A9D4BMQ5"/>
<evidence type="ECO:0000256" key="5">
    <source>
        <dbReference type="SAM" id="Phobius"/>
    </source>
</evidence>
<dbReference type="EMBL" id="JAIWYP010000016">
    <property type="protein sequence ID" value="KAH3698708.1"/>
    <property type="molecule type" value="Genomic_DNA"/>
</dbReference>
<evidence type="ECO:0000256" key="3">
    <source>
        <dbReference type="ARBA" id="ARBA00022729"/>
    </source>
</evidence>
<keyword evidence="2 5" id="KW-0812">Transmembrane</keyword>
<dbReference type="Gene3D" id="3.30.1680.10">
    <property type="entry name" value="ligand-binding face of the semaphorins, domain 2"/>
    <property type="match status" value="1"/>
</dbReference>
<keyword evidence="4 5" id="KW-1133">Transmembrane helix</keyword>
<evidence type="ECO:0000256" key="1">
    <source>
        <dbReference type="ARBA" id="ARBA00004479"/>
    </source>
</evidence>
<dbReference type="GO" id="GO:0016020">
    <property type="term" value="C:membrane"/>
    <property type="evidence" value="ECO:0007669"/>
    <property type="project" value="UniProtKB-SubCell"/>
</dbReference>
<proteinExistence type="predicted"/>
<comment type="caution">
    <text evidence="6">The sequence shown here is derived from an EMBL/GenBank/DDBJ whole genome shotgun (WGS) entry which is preliminary data.</text>
</comment>
<dbReference type="PANTHER" id="PTHR13055">
    <property type="entry name" value="TUMOR ENDOTHELIAL MARKER 7 RELATED"/>
    <property type="match status" value="1"/>
</dbReference>
<evidence type="ECO:0000313" key="6">
    <source>
        <dbReference type="EMBL" id="KAH3698708.1"/>
    </source>
</evidence>
<accession>A0A9D4BMQ5</accession>
<name>A0A9D4BMQ5_DREPO</name>
<evidence type="ECO:0000313" key="7">
    <source>
        <dbReference type="Proteomes" id="UP000828390"/>
    </source>
</evidence>
<organism evidence="6 7">
    <name type="scientific">Dreissena polymorpha</name>
    <name type="common">Zebra mussel</name>
    <name type="synonym">Mytilus polymorpha</name>
    <dbReference type="NCBI Taxonomy" id="45954"/>
    <lineage>
        <taxon>Eukaryota</taxon>
        <taxon>Metazoa</taxon>
        <taxon>Spiralia</taxon>
        <taxon>Lophotrochozoa</taxon>
        <taxon>Mollusca</taxon>
        <taxon>Bivalvia</taxon>
        <taxon>Autobranchia</taxon>
        <taxon>Heteroconchia</taxon>
        <taxon>Euheterodonta</taxon>
        <taxon>Imparidentia</taxon>
        <taxon>Neoheterodontei</taxon>
        <taxon>Myida</taxon>
        <taxon>Dreissenoidea</taxon>
        <taxon>Dreissenidae</taxon>
        <taxon>Dreissena</taxon>
    </lineage>
</organism>
<reference evidence="6" key="2">
    <citation type="submission" date="2020-11" db="EMBL/GenBank/DDBJ databases">
        <authorList>
            <person name="McCartney M.A."/>
            <person name="Auch B."/>
            <person name="Kono T."/>
            <person name="Mallez S."/>
            <person name="Becker A."/>
            <person name="Gohl D.M."/>
            <person name="Silverstein K.A.T."/>
            <person name="Koren S."/>
            <person name="Bechman K.B."/>
            <person name="Herman A."/>
            <person name="Abrahante J.E."/>
            <person name="Garbe J."/>
        </authorList>
    </citation>
    <scope>NUCLEOTIDE SEQUENCE</scope>
    <source>
        <strain evidence="6">Duluth1</strain>
        <tissue evidence="6">Whole animal</tissue>
    </source>
</reference>
<sequence>MTTPMTTTAPEKTTTPDFLDYNIAHDDHSYYKSLTIKQSNIADYWVELKDAKGHQTLSDSHRTAVTASLPFMFLFYGHPVTNVTIATGGFLYMSPFIHKFLTATQYVAPLMANFDTITGGENSSVIFKQVANKFVVEWRDVYLQDQNGSGTFQFQVILHMNGSIVFVYKQLPLRVYNISDVNHSVKVGLSDAFYYDTLYVDEKGISTKNRAPCFLPILIKNINSSSHPVKIGISDAFYFDSETPFGKKRRTIYEYHRVLLNTSDIREGTVVILHPLPTCNQYSECESCVNSKIGFTCKWCGVINRCSDSVDWYRQEWLDQGCVHLSGSANCSQIPTRAPQAQTSSTLPSVKDGDTIQTATVKDIYLTSMTTEPAADYNSQQKADVQSATVKDIYLTSMTTEPAADYNSQQKADVQSASQSTVAIIVIVIVFVLVLIGGVGGWMYYAYTHPTTASGMWLMEHRPSQMKAKLANMKFWKRDSAGDKYAVDSTA</sequence>
<keyword evidence="5" id="KW-0472">Membrane</keyword>